<evidence type="ECO:0000313" key="2">
    <source>
        <dbReference type="EMBL" id="ORL43732.1"/>
    </source>
</evidence>
<dbReference type="Proteomes" id="UP000192746">
    <property type="component" value="Unassembled WGS sequence"/>
</dbReference>
<comment type="caution">
    <text evidence="2">The sequence shown here is derived from an EMBL/GenBank/DDBJ whole genome shotgun (WGS) entry which is preliminary data.</text>
</comment>
<evidence type="ECO:0000313" key="3">
    <source>
        <dbReference type="Proteomes" id="UP000192746"/>
    </source>
</evidence>
<dbReference type="InterPro" id="IPR050834">
    <property type="entry name" value="Glycosyltransf_2"/>
</dbReference>
<sequence>MRTIAALLTVFNRKEKTLECLQRLYEQKIPDDYSMEVFMVDDGCTDGTPEAVSKDFPRVHIIKESGDLFWNRGMYRAWKAALSKKQYDFYLWLNDDTFLFDGAINTIIMDSDIKSHKSIICGTTQSLNGEKLSYGGKVMGGELITPESELQECNYMNGNFVLIPKFVYEKVGLIDPFFRHSLGDLDYSLRAAKKGIKTFVATKIIGACENHETLPKWCLAETPLFKRYRALYSPLGNSHPYYYFIYELRHFGLFVATKHFFTIHLRATFPRLWKI</sequence>
<name>A0A1Y1SYT8_9FLAO</name>
<evidence type="ECO:0000259" key="1">
    <source>
        <dbReference type="Pfam" id="PF00535"/>
    </source>
</evidence>
<dbReference type="STRING" id="1185767.IIF7_19264"/>
<keyword evidence="2" id="KW-0808">Transferase</keyword>
<reference evidence="2 3" key="1">
    <citation type="submission" date="2013-04" db="EMBL/GenBank/DDBJ databases">
        <title>Zunongwangia sp. 22II14-10F7 Genome Sequencing.</title>
        <authorList>
            <person name="Lai Q."/>
            <person name="Shao Z."/>
        </authorList>
    </citation>
    <scope>NUCLEOTIDE SEQUENCE [LARGE SCALE GENOMIC DNA]</scope>
    <source>
        <strain evidence="2 3">22II14-10F7</strain>
    </source>
</reference>
<gene>
    <name evidence="2" type="ORF">IIF7_19264</name>
</gene>
<dbReference type="EMBL" id="ARYN01000026">
    <property type="protein sequence ID" value="ORL43732.1"/>
    <property type="molecule type" value="Genomic_DNA"/>
</dbReference>
<organism evidence="2 3">
    <name type="scientific">Zunongwangia atlantica 22II14-10F7</name>
    <dbReference type="NCBI Taxonomy" id="1185767"/>
    <lineage>
        <taxon>Bacteria</taxon>
        <taxon>Pseudomonadati</taxon>
        <taxon>Bacteroidota</taxon>
        <taxon>Flavobacteriia</taxon>
        <taxon>Flavobacteriales</taxon>
        <taxon>Flavobacteriaceae</taxon>
        <taxon>Zunongwangia</taxon>
    </lineage>
</organism>
<dbReference type="InterPro" id="IPR001173">
    <property type="entry name" value="Glyco_trans_2-like"/>
</dbReference>
<dbReference type="Pfam" id="PF00535">
    <property type="entry name" value="Glycos_transf_2"/>
    <property type="match status" value="1"/>
</dbReference>
<dbReference type="GO" id="GO:0016740">
    <property type="term" value="F:transferase activity"/>
    <property type="evidence" value="ECO:0007669"/>
    <property type="project" value="UniProtKB-KW"/>
</dbReference>
<dbReference type="SUPFAM" id="SSF53448">
    <property type="entry name" value="Nucleotide-diphospho-sugar transferases"/>
    <property type="match status" value="1"/>
</dbReference>
<dbReference type="AlphaFoldDB" id="A0A1Y1SYT8"/>
<accession>A0A1Y1SYT8</accession>
<protein>
    <submittedName>
        <fullName evidence="2">Group 2 family glycosyltransferase</fullName>
    </submittedName>
</protein>
<dbReference type="PANTHER" id="PTHR43685:SF2">
    <property type="entry name" value="GLYCOSYLTRANSFERASE 2-LIKE DOMAIN-CONTAINING PROTEIN"/>
    <property type="match status" value="1"/>
</dbReference>
<dbReference type="OrthoDB" id="9771846at2"/>
<dbReference type="RefSeq" id="WP_084843317.1">
    <property type="nucleotide sequence ID" value="NZ_ARYN01000026.1"/>
</dbReference>
<dbReference type="PANTHER" id="PTHR43685">
    <property type="entry name" value="GLYCOSYLTRANSFERASE"/>
    <property type="match status" value="1"/>
</dbReference>
<keyword evidence="3" id="KW-1185">Reference proteome</keyword>
<dbReference type="Gene3D" id="3.90.550.10">
    <property type="entry name" value="Spore Coat Polysaccharide Biosynthesis Protein SpsA, Chain A"/>
    <property type="match status" value="1"/>
</dbReference>
<proteinExistence type="predicted"/>
<dbReference type="InterPro" id="IPR029044">
    <property type="entry name" value="Nucleotide-diphossugar_trans"/>
</dbReference>
<feature type="domain" description="Glycosyltransferase 2-like" evidence="1">
    <location>
        <begin position="8"/>
        <end position="135"/>
    </location>
</feature>